<dbReference type="KEGG" id="hazt:108666674"/>
<feature type="signal peptide" evidence="2">
    <location>
        <begin position="1"/>
        <end position="18"/>
    </location>
</feature>
<evidence type="ECO:0000313" key="4">
    <source>
        <dbReference type="RefSeq" id="XP_018009082.1"/>
    </source>
</evidence>
<accession>A0A8B7N5D2</accession>
<dbReference type="OrthoDB" id="6339724at2759"/>
<evidence type="ECO:0000313" key="3">
    <source>
        <dbReference type="Proteomes" id="UP000694843"/>
    </source>
</evidence>
<organism evidence="3 4">
    <name type="scientific">Hyalella azteca</name>
    <name type="common">Amphipod</name>
    <dbReference type="NCBI Taxonomy" id="294128"/>
    <lineage>
        <taxon>Eukaryota</taxon>
        <taxon>Metazoa</taxon>
        <taxon>Ecdysozoa</taxon>
        <taxon>Arthropoda</taxon>
        <taxon>Crustacea</taxon>
        <taxon>Multicrustacea</taxon>
        <taxon>Malacostraca</taxon>
        <taxon>Eumalacostraca</taxon>
        <taxon>Peracarida</taxon>
        <taxon>Amphipoda</taxon>
        <taxon>Senticaudata</taxon>
        <taxon>Talitrida</taxon>
        <taxon>Talitroidea</taxon>
        <taxon>Hyalellidae</taxon>
        <taxon>Hyalella</taxon>
    </lineage>
</organism>
<keyword evidence="2" id="KW-0732">Signal</keyword>
<proteinExistence type="predicted"/>
<evidence type="ECO:0000256" key="1">
    <source>
        <dbReference type="SAM" id="MobiDB-lite"/>
    </source>
</evidence>
<protein>
    <submittedName>
        <fullName evidence="4">Uncharacterized protein LOC108666674</fullName>
    </submittedName>
</protein>
<sequence length="290" mass="32252">MQILLLCVLAVLSNPCCATSSLESRLQNDFLAAMSWALLEIDPYEAVLGRHFNSTNSTEQQPFVDGQDEGYTTRPSYPELNDTSMGRSLVDPESLDSPDPTSSKPMLRSLFFSFQGRRPRLRFEIRLLKWTLFELYDRTNVIFFLGTQVNGFLEDILRLKDRGLERNSFLSSLEDIVSLIGVDGPACVHRMMCELGAAPALKSSGLFGELVDITVRHVLMESYAPFPNDIPLDTISRKFSEDAPFDGEDSAVSYLDAVAAGRTGADCAATFPQCPMSLLSMLKFVQDFNS</sequence>
<gene>
    <name evidence="4" type="primary">LOC108666674</name>
</gene>
<dbReference type="SMART" id="SM00718">
    <property type="entry name" value="DM4_12"/>
    <property type="match status" value="1"/>
</dbReference>
<dbReference type="Pfam" id="PF07841">
    <property type="entry name" value="DM4_12"/>
    <property type="match status" value="1"/>
</dbReference>
<reference evidence="4" key="1">
    <citation type="submission" date="2025-08" db="UniProtKB">
        <authorList>
            <consortium name="RefSeq"/>
        </authorList>
    </citation>
    <scope>IDENTIFICATION</scope>
    <source>
        <tissue evidence="4">Whole organism</tissue>
    </source>
</reference>
<dbReference type="GeneID" id="108666674"/>
<dbReference type="AlphaFoldDB" id="A0A8B7N5D2"/>
<feature type="region of interest" description="Disordered" evidence="1">
    <location>
        <begin position="57"/>
        <end position="102"/>
    </location>
</feature>
<dbReference type="RefSeq" id="XP_018009082.1">
    <property type="nucleotide sequence ID" value="XM_018153593.2"/>
</dbReference>
<evidence type="ECO:0000256" key="2">
    <source>
        <dbReference type="SAM" id="SignalP"/>
    </source>
</evidence>
<dbReference type="Proteomes" id="UP000694843">
    <property type="component" value="Unplaced"/>
</dbReference>
<name>A0A8B7N5D2_HYAAZ</name>
<dbReference type="PANTHER" id="PTHR21398">
    <property type="entry name" value="AGAP007094-PA"/>
    <property type="match status" value="1"/>
</dbReference>
<dbReference type="InterPro" id="IPR006631">
    <property type="entry name" value="DM4_12"/>
</dbReference>
<dbReference type="PANTHER" id="PTHR21398:SF6">
    <property type="entry name" value="AGAP007094-PA"/>
    <property type="match status" value="1"/>
</dbReference>
<keyword evidence="3" id="KW-1185">Reference proteome</keyword>
<feature type="chain" id="PRO_5034910916" evidence="2">
    <location>
        <begin position="19"/>
        <end position="290"/>
    </location>
</feature>